<dbReference type="EMBL" id="JACHMP010000001">
    <property type="protein sequence ID" value="MBB5823300.1"/>
    <property type="molecule type" value="Genomic_DNA"/>
</dbReference>
<dbReference type="SUPFAM" id="SSF46689">
    <property type="entry name" value="Homeodomain-like"/>
    <property type="match status" value="1"/>
</dbReference>
<dbReference type="Proteomes" id="UP000540685">
    <property type="component" value="Unassembled WGS sequence"/>
</dbReference>
<feature type="compositionally biased region" description="Basic and acidic residues" evidence="1">
    <location>
        <begin position="50"/>
        <end position="74"/>
    </location>
</feature>
<name>A0A7W9MJQ2_9ACTN</name>
<evidence type="ECO:0000313" key="2">
    <source>
        <dbReference type="EMBL" id="MBB5823300.1"/>
    </source>
</evidence>
<dbReference type="RefSeq" id="WP_184540364.1">
    <property type="nucleotide sequence ID" value="NZ_JACHMP010000001.1"/>
</dbReference>
<reference evidence="2 3" key="1">
    <citation type="submission" date="2020-08" db="EMBL/GenBank/DDBJ databases">
        <title>Sequencing the genomes of 1000 actinobacteria strains.</title>
        <authorList>
            <person name="Klenk H.-P."/>
        </authorList>
    </citation>
    <scope>NUCLEOTIDE SEQUENCE [LARGE SCALE GENOMIC DNA]</scope>
    <source>
        <strain evidence="2 3">DSM 46887</strain>
    </source>
</reference>
<dbReference type="InterPro" id="IPR009057">
    <property type="entry name" value="Homeodomain-like_sf"/>
</dbReference>
<sequence length="74" mass="8313">MPLIAAQQIMASRMVLEGDRTVAFVARGFDINASTLGGRVNRHRIASAQQERRPVSGPERVRIREAERENAELR</sequence>
<accession>A0A7W9MJQ2</accession>
<feature type="region of interest" description="Disordered" evidence="1">
    <location>
        <begin position="45"/>
        <end position="74"/>
    </location>
</feature>
<evidence type="ECO:0000256" key="1">
    <source>
        <dbReference type="SAM" id="MobiDB-lite"/>
    </source>
</evidence>
<evidence type="ECO:0000313" key="3">
    <source>
        <dbReference type="Proteomes" id="UP000540685"/>
    </source>
</evidence>
<gene>
    <name evidence="2" type="ORF">F4562_006362</name>
</gene>
<comment type="caution">
    <text evidence="2">The sequence shown here is derived from an EMBL/GenBank/DDBJ whole genome shotgun (WGS) entry which is preliminary data.</text>
</comment>
<proteinExistence type="predicted"/>
<organism evidence="2 3">
    <name type="scientific">Streptosporangium becharense</name>
    <dbReference type="NCBI Taxonomy" id="1816182"/>
    <lineage>
        <taxon>Bacteria</taxon>
        <taxon>Bacillati</taxon>
        <taxon>Actinomycetota</taxon>
        <taxon>Actinomycetes</taxon>
        <taxon>Streptosporangiales</taxon>
        <taxon>Streptosporangiaceae</taxon>
        <taxon>Streptosporangium</taxon>
    </lineage>
</organism>
<dbReference type="AlphaFoldDB" id="A0A7W9MJQ2"/>
<keyword evidence="3" id="KW-1185">Reference proteome</keyword>
<protein>
    <submittedName>
        <fullName evidence="2">Transposase-like protein</fullName>
    </submittedName>
</protein>